<sequence>MEYTDEELDEFKRAFAILIRDGESRSVTIRDLDAVVTALGKTVTEKELQSMINEMDLDGNGFIVFDNFLHSMTMRMTFGPDEDDIRETFRIFDRDNTGFIGPDQIRNVMLDLDIQILDEECEEMIRVHDFDADGKLSYEEFVQMMTVK</sequence>
<dbReference type="GO" id="GO:0016460">
    <property type="term" value="C:myosin II complex"/>
    <property type="evidence" value="ECO:0007669"/>
    <property type="project" value="TreeGrafter"/>
</dbReference>
<evidence type="ECO:0000256" key="2">
    <source>
        <dbReference type="ARBA" id="ARBA00022837"/>
    </source>
</evidence>
<feature type="domain" description="EF-hand" evidence="3">
    <location>
        <begin position="116"/>
        <end position="148"/>
    </location>
</feature>
<accession>A0A6J1M324</accession>
<dbReference type="KEGG" id="dhe:111601170"/>
<proteinExistence type="predicted"/>
<dbReference type="CDD" id="cd00051">
    <property type="entry name" value="EFh"/>
    <property type="match status" value="2"/>
</dbReference>
<feature type="domain" description="EF-hand" evidence="3">
    <location>
        <begin position="43"/>
        <end position="78"/>
    </location>
</feature>
<evidence type="ECO:0000313" key="5">
    <source>
        <dbReference type="RefSeq" id="XP_023173416.1"/>
    </source>
</evidence>
<keyword evidence="4" id="KW-1185">Reference proteome</keyword>
<dbReference type="PANTHER" id="PTHR23048:SF0">
    <property type="entry name" value="CALMODULIN LIKE 3"/>
    <property type="match status" value="1"/>
</dbReference>
<dbReference type="PROSITE" id="PS00018">
    <property type="entry name" value="EF_HAND_1"/>
    <property type="match status" value="1"/>
</dbReference>
<keyword evidence="2" id="KW-0106">Calcium</keyword>
<dbReference type="AlphaFoldDB" id="A0A6J1M324"/>
<dbReference type="InterPro" id="IPR050230">
    <property type="entry name" value="CALM/Myosin/TropC-like"/>
</dbReference>
<dbReference type="GO" id="GO:0005509">
    <property type="term" value="F:calcium ion binding"/>
    <property type="evidence" value="ECO:0007669"/>
    <property type="project" value="InterPro"/>
</dbReference>
<dbReference type="FunFam" id="1.10.238.10:FF:000001">
    <property type="entry name" value="Calmodulin 1"/>
    <property type="match status" value="1"/>
</dbReference>
<dbReference type="PROSITE" id="PS50222">
    <property type="entry name" value="EF_HAND_2"/>
    <property type="match status" value="3"/>
</dbReference>
<name>A0A6J1M324_DROHY</name>
<dbReference type="Gene3D" id="1.10.238.10">
    <property type="entry name" value="EF-hand"/>
    <property type="match status" value="2"/>
</dbReference>
<dbReference type="Proteomes" id="UP000504633">
    <property type="component" value="Unplaced"/>
</dbReference>
<evidence type="ECO:0000256" key="1">
    <source>
        <dbReference type="ARBA" id="ARBA00022737"/>
    </source>
</evidence>
<evidence type="ECO:0000313" key="4">
    <source>
        <dbReference type="Proteomes" id="UP000504633"/>
    </source>
</evidence>
<organism evidence="4 5">
    <name type="scientific">Drosophila hydei</name>
    <name type="common">Fruit fly</name>
    <dbReference type="NCBI Taxonomy" id="7224"/>
    <lineage>
        <taxon>Eukaryota</taxon>
        <taxon>Metazoa</taxon>
        <taxon>Ecdysozoa</taxon>
        <taxon>Arthropoda</taxon>
        <taxon>Hexapoda</taxon>
        <taxon>Insecta</taxon>
        <taxon>Pterygota</taxon>
        <taxon>Neoptera</taxon>
        <taxon>Endopterygota</taxon>
        <taxon>Diptera</taxon>
        <taxon>Brachycera</taxon>
        <taxon>Muscomorpha</taxon>
        <taxon>Ephydroidea</taxon>
        <taxon>Drosophilidae</taxon>
        <taxon>Drosophila</taxon>
    </lineage>
</organism>
<dbReference type="InterPro" id="IPR002048">
    <property type="entry name" value="EF_hand_dom"/>
</dbReference>
<dbReference type="InterPro" id="IPR018247">
    <property type="entry name" value="EF_Hand_1_Ca_BS"/>
</dbReference>
<dbReference type="SMART" id="SM00054">
    <property type="entry name" value="EFh"/>
    <property type="match status" value="3"/>
</dbReference>
<dbReference type="RefSeq" id="XP_023173416.1">
    <property type="nucleotide sequence ID" value="XM_023317648.1"/>
</dbReference>
<reference evidence="5" key="1">
    <citation type="submission" date="2025-08" db="UniProtKB">
        <authorList>
            <consortium name="RefSeq"/>
        </authorList>
    </citation>
    <scope>IDENTIFICATION</scope>
    <source>
        <strain evidence="5">15085-1641.00</strain>
        <tissue evidence="5">Whole body</tissue>
    </source>
</reference>
<dbReference type="GeneID" id="111601170"/>
<dbReference type="InterPro" id="IPR011992">
    <property type="entry name" value="EF-hand-dom_pair"/>
</dbReference>
<gene>
    <name evidence="5" type="primary">LOC111601170</name>
</gene>
<protein>
    <submittedName>
        <fullName evidence="5">Calmodulin-beta-like</fullName>
    </submittedName>
</protein>
<dbReference type="Pfam" id="PF13499">
    <property type="entry name" value="EF-hand_7"/>
    <property type="match status" value="2"/>
</dbReference>
<dbReference type="PANTHER" id="PTHR23048">
    <property type="entry name" value="MYOSIN LIGHT CHAIN 1, 3"/>
    <property type="match status" value="1"/>
</dbReference>
<keyword evidence="1" id="KW-0677">Repeat</keyword>
<dbReference type="OMA" id="MINSYDT"/>
<dbReference type="OrthoDB" id="26525at2759"/>
<dbReference type="SUPFAM" id="SSF47473">
    <property type="entry name" value="EF-hand"/>
    <property type="match status" value="1"/>
</dbReference>
<evidence type="ECO:0000259" key="3">
    <source>
        <dbReference type="PROSITE" id="PS50222"/>
    </source>
</evidence>
<feature type="domain" description="EF-hand" evidence="3">
    <location>
        <begin position="80"/>
        <end position="115"/>
    </location>
</feature>